<feature type="transmembrane region" description="Helical" evidence="2">
    <location>
        <begin position="83"/>
        <end position="101"/>
    </location>
</feature>
<keyword evidence="4" id="KW-1185">Reference proteome</keyword>
<dbReference type="Proteomes" id="UP000325466">
    <property type="component" value="Unassembled WGS sequence"/>
</dbReference>
<evidence type="ECO:0000256" key="2">
    <source>
        <dbReference type="SAM" id="Phobius"/>
    </source>
</evidence>
<keyword evidence="2" id="KW-0472">Membrane</keyword>
<name>A0ABQ0YHC9_9NOCA</name>
<feature type="transmembrane region" description="Helical" evidence="2">
    <location>
        <begin position="106"/>
        <end position="127"/>
    </location>
</feature>
<accession>A0ABQ0YHC9</accession>
<dbReference type="EMBL" id="BLAH01000032">
    <property type="protein sequence ID" value="GES35940.1"/>
    <property type="molecule type" value="Genomic_DNA"/>
</dbReference>
<organism evidence="3 4">
    <name type="scientific">Rhodococcus aetherivorans</name>
    <dbReference type="NCBI Taxonomy" id="191292"/>
    <lineage>
        <taxon>Bacteria</taxon>
        <taxon>Bacillati</taxon>
        <taxon>Actinomycetota</taxon>
        <taxon>Actinomycetes</taxon>
        <taxon>Mycobacteriales</taxon>
        <taxon>Nocardiaceae</taxon>
        <taxon>Rhodococcus</taxon>
    </lineage>
</organism>
<keyword evidence="2" id="KW-0812">Transmembrane</keyword>
<reference evidence="3 4" key="1">
    <citation type="journal article" date="2018" name="Biodegradation">
        <title>1,4-Dioxane degradation characteristics of Rhodococcus aetherivorans JCM 14343.</title>
        <authorList>
            <person name="Inoue D."/>
            <person name="Tsunoda T."/>
            <person name="Yamamoto N."/>
            <person name="Ike M."/>
            <person name="Sei K."/>
        </authorList>
    </citation>
    <scope>NUCLEOTIDE SEQUENCE [LARGE SCALE GENOMIC DNA]</scope>
    <source>
        <strain evidence="3 4">JCM 14343</strain>
    </source>
</reference>
<sequence>MTESPHEPTAEPDPAERRQELAAAERQAAAEIDPGMRAVVVAAAVVVLTVSFALPHSGGANGWQMLAGSEQAVAETITLPSRIFLTLAAVFGIGVSMLALVTRRWVLALAASAGCTLAVVFAVLAVWSRQTLDPAAGGAGPGAGLFLGWAAVLMLAFHWLKVVWARTSTMLEAEAARRDAETHLPEQFHYRLDPPRRDAQEPDPPADR</sequence>
<feature type="region of interest" description="Disordered" evidence="1">
    <location>
        <begin position="187"/>
        <end position="208"/>
    </location>
</feature>
<gene>
    <name evidence="3" type="ORF">RAJCM14343_1189</name>
</gene>
<proteinExistence type="predicted"/>
<comment type="caution">
    <text evidence="3">The sequence shown here is derived from an EMBL/GenBank/DDBJ whole genome shotgun (WGS) entry which is preliminary data.</text>
</comment>
<dbReference type="GeneID" id="66838183"/>
<feature type="region of interest" description="Disordered" evidence="1">
    <location>
        <begin position="1"/>
        <end position="20"/>
    </location>
</feature>
<evidence type="ECO:0008006" key="5">
    <source>
        <dbReference type="Google" id="ProtNLM"/>
    </source>
</evidence>
<evidence type="ECO:0000313" key="4">
    <source>
        <dbReference type="Proteomes" id="UP000325466"/>
    </source>
</evidence>
<protein>
    <recommendedName>
        <fullName evidence="5">Tryptophan-associated membrane protein</fullName>
    </recommendedName>
</protein>
<feature type="transmembrane region" description="Helical" evidence="2">
    <location>
        <begin position="139"/>
        <end position="160"/>
    </location>
</feature>
<dbReference type="RefSeq" id="WP_010596793.1">
    <property type="nucleotide sequence ID" value="NZ_BAAAYP010000028.1"/>
</dbReference>
<feature type="transmembrane region" description="Helical" evidence="2">
    <location>
        <begin position="35"/>
        <end position="54"/>
    </location>
</feature>
<evidence type="ECO:0000313" key="3">
    <source>
        <dbReference type="EMBL" id="GES35940.1"/>
    </source>
</evidence>
<evidence type="ECO:0000256" key="1">
    <source>
        <dbReference type="SAM" id="MobiDB-lite"/>
    </source>
</evidence>
<keyword evidence="2" id="KW-1133">Transmembrane helix</keyword>